<dbReference type="CDD" id="cd16841">
    <property type="entry name" value="RraA_family"/>
    <property type="match status" value="1"/>
</dbReference>
<gene>
    <name evidence="6" type="ORF">SAMN05444002_0219</name>
</gene>
<evidence type="ECO:0000256" key="4">
    <source>
        <dbReference type="ARBA" id="ARBA00030169"/>
    </source>
</evidence>
<dbReference type="SUPFAM" id="SSF89562">
    <property type="entry name" value="RraA-like"/>
    <property type="match status" value="1"/>
</dbReference>
<feature type="binding site" evidence="5">
    <location>
        <position position="121"/>
    </location>
    <ligand>
        <name>substrate</name>
    </ligand>
</feature>
<dbReference type="InterPro" id="IPR005493">
    <property type="entry name" value="RraA/RraA-like"/>
</dbReference>
<dbReference type="PANTHER" id="PTHR33254:SF4">
    <property type="entry name" value="4-HYDROXY-4-METHYL-2-OXOGLUTARATE ALDOLASE 3-RELATED"/>
    <property type="match status" value="1"/>
</dbReference>
<dbReference type="Gene3D" id="3.50.30.40">
    <property type="entry name" value="Ribonuclease E inhibitor RraA/RraA-like"/>
    <property type="match status" value="1"/>
</dbReference>
<evidence type="ECO:0000256" key="3">
    <source>
        <dbReference type="ARBA" id="ARBA00029596"/>
    </source>
</evidence>
<organism evidence="6 7">
    <name type="scientific">Vannielia litorea</name>
    <dbReference type="NCBI Taxonomy" id="1217970"/>
    <lineage>
        <taxon>Bacteria</taxon>
        <taxon>Pseudomonadati</taxon>
        <taxon>Pseudomonadota</taxon>
        <taxon>Alphaproteobacteria</taxon>
        <taxon>Rhodobacterales</taxon>
        <taxon>Paracoccaceae</taxon>
        <taxon>Vannielia</taxon>
    </lineage>
</organism>
<dbReference type="AlphaFoldDB" id="A0A1N6E134"/>
<dbReference type="Pfam" id="PF03737">
    <property type="entry name" value="RraA-like"/>
    <property type="match status" value="1"/>
</dbReference>
<evidence type="ECO:0000256" key="5">
    <source>
        <dbReference type="PIRSR" id="PIRSR605493-1"/>
    </source>
</evidence>
<sequence length="221" mass="23435">MSDLFECIRRDLFTAVIGDALDALGYRRQFLPPGLLPLEPGTRIVGRAMPVLEAPYPEGAGPGPLADKPFGVMFQALDDLKPGEIYIASGAALDFALWGGLMSTRARHLGAAGAILDGYVRDTSEIRALGFPVFSRGAYAQDQGVRGKVLDFRTPITIGGVQVCDGDMIVADDEGVLIVPRAVEDEAIAAAFQKASTENRVAEAIRGGMSSQEAFATFGVM</sequence>
<keyword evidence="7" id="KW-1185">Reference proteome</keyword>
<dbReference type="RefSeq" id="WP_074254429.1">
    <property type="nucleotide sequence ID" value="NZ_FSRL01000001.1"/>
</dbReference>
<dbReference type="PANTHER" id="PTHR33254">
    <property type="entry name" value="4-HYDROXY-4-METHYL-2-OXOGLUTARATE ALDOLASE 3-RELATED"/>
    <property type="match status" value="1"/>
</dbReference>
<dbReference type="GO" id="GO:0046872">
    <property type="term" value="F:metal ion binding"/>
    <property type="evidence" value="ECO:0007669"/>
    <property type="project" value="UniProtKB-KW"/>
</dbReference>
<dbReference type="EMBL" id="FSRL01000001">
    <property type="protein sequence ID" value="SIN76702.1"/>
    <property type="molecule type" value="Genomic_DNA"/>
</dbReference>
<keyword evidence="5" id="KW-0479">Metal-binding</keyword>
<protein>
    <recommendedName>
        <fullName evidence="2">Putative 4-hydroxy-4-methyl-2-oxoglutarate aldolase</fullName>
    </recommendedName>
    <alternativeName>
        <fullName evidence="3">Regulator of ribonuclease activity homolog</fullName>
    </alternativeName>
    <alternativeName>
        <fullName evidence="4">RraA-like protein</fullName>
    </alternativeName>
</protein>
<dbReference type="Proteomes" id="UP000184932">
    <property type="component" value="Unassembled WGS sequence"/>
</dbReference>
<keyword evidence="5" id="KW-0460">Magnesium</keyword>
<feature type="binding site" evidence="5">
    <location>
        <position position="122"/>
    </location>
    <ligand>
        <name>Mg(2+)</name>
        <dbReference type="ChEBI" id="CHEBI:18420"/>
    </ligand>
</feature>
<accession>A0A1N6E134</accession>
<dbReference type="InterPro" id="IPR036704">
    <property type="entry name" value="RraA/RraA-like_sf"/>
</dbReference>
<reference evidence="7" key="1">
    <citation type="submission" date="2016-11" db="EMBL/GenBank/DDBJ databases">
        <authorList>
            <person name="Varghese N."/>
            <person name="Submissions S."/>
        </authorList>
    </citation>
    <scope>NUCLEOTIDE SEQUENCE [LARGE SCALE GENOMIC DNA]</scope>
    <source>
        <strain evidence="7">DSM 29440</strain>
    </source>
</reference>
<comment type="cofactor">
    <cofactor evidence="1">
        <name>a divalent metal cation</name>
        <dbReference type="ChEBI" id="CHEBI:60240"/>
    </cofactor>
</comment>
<evidence type="ECO:0000256" key="2">
    <source>
        <dbReference type="ARBA" id="ARBA00016549"/>
    </source>
</evidence>
<name>A0A1N6E134_9RHOB</name>
<proteinExistence type="predicted"/>
<evidence type="ECO:0000313" key="6">
    <source>
        <dbReference type="EMBL" id="SIN76702.1"/>
    </source>
</evidence>
<dbReference type="STRING" id="1217970.SAMN05444002_0219"/>
<feature type="binding site" evidence="5">
    <location>
        <begin position="99"/>
        <end position="102"/>
    </location>
    <ligand>
        <name>substrate</name>
    </ligand>
</feature>
<evidence type="ECO:0000313" key="7">
    <source>
        <dbReference type="Proteomes" id="UP000184932"/>
    </source>
</evidence>
<comment type="cofactor">
    <cofactor evidence="5">
        <name>Mg(2+)</name>
        <dbReference type="ChEBI" id="CHEBI:18420"/>
    </cofactor>
</comment>
<evidence type="ECO:0000256" key="1">
    <source>
        <dbReference type="ARBA" id="ARBA00001968"/>
    </source>
</evidence>
<dbReference type="OrthoDB" id="9812532at2"/>